<sequence length="640" mass="73879">MKSNYVPNIPLLREECYEIPSNGGRLPVEDFEGCYTFLTPNGTKVWCPKKGYDAKPTVGATYGSWNDVLRMYKNYAEFSGFSVRVGQTKKNKSDKVTHKYLRCNRAGRPQYKRKFDTLDESFMSVRSRSFQVTDCKAHISVQVIEATSTFVIYKFIECHNHPLVETYNRDFTKAGRKLSFSTKQFIHHMTLNNIGPTIAHRLQVSMKGGHHNVNGTPTDFKNFSQAIRLFIGNRDSQLLLDRLRDRVSSDLLNNTDFRSSIHRLVWNLFISPDTFETRWADLITRFQLDEHNWLSDMYAIRDQWVPAYFREIPMCCLMKTTSRCESSNASFKVNSSGANTLVQFILCYDTSIESQRYRQRLAEYKTTSRPYHSLSGLEIEKHAFEIYTRSIFLEIQKEIVKGKLFCYVSHTEQVQDKLVYFVSHLSKDNSVTNVFQVVTGPSIVNYDCSCRNFTRIGYLCRHIFCVFRVNRVVRIPDEYISKRWMKDVLPKRIFEIQYRYGVDNSPESLLRNEIFGLISNSVDSLRNDYDGLAVLANKVRDLCSNKSSDPVDSISKFSNVEDIQNLVGGSLDVDLECSNPQGIRNKGCGKSRRLIGPGEKAVEKSLRTPRLCRTCQKYVTGHDSRNCKKKRTEAVDVTQE</sequence>
<organism evidence="6 7">
    <name type="scientific">Mikania micrantha</name>
    <name type="common">bitter vine</name>
    <dbReference type="NCBI Taxonomy" id="192012"/>
    <lineage>
        <taxon>Eukaryota</taxon>
        <taxon>Viridiplantae</taxon>
        <taxon>Streptophyta</taxon>
        <taxon>Embryophyta</taxon>
        <taxon>Tracheophyta</taxon>
        <taxon>Spermatophyta</taxon>
        <taxon>Magnoliopsida</taxon>
        <taxon>eudicotyledons</taxon>
        <taxon>Gunneridae</taxon>
        <taxon>Pentapetalae</taxon>
        <taxon>asterids</taxon>
        <taxon>campanulids</taxon>
        <taxon>Asterales</taxon>
        <taxon>Asteraceae</taxon>
        <taxon>Asteroideae</taxon>
        <taxon>Heliantheae alliance</taxon>
        <taxon>Eupatorieae</taxon>
        <taxon>Mikania</taxon>
    </lineage>
</organism>
<dbReference type="PROSITE" id="PS50966">
    <property type="entry name" value="ZF_SWIM"/>
    <property type="match status" value="1"/>
</dbReference>
<keyword evidence="3" id="KW-0862">Zinc</keyword>
<evidence type="ECO:0000313" key="7">
    <source>
        <dbReference type="Proteomes" id="UP000326396"/>
    </source>
</evidence>
<dbReference type="Pfam" id="PF04434">
    <property type="entry name" value="SWIM"/>
    <property type="match status" value="1"/>
</dbReference>
<dbReference type="OrthoDB" id="1746270at2759"/>
<accession>A0A5N6MB73</accession>
<dbReference type="Pfam" id="PF03101">
    <property type="entry name" value="FAR1"/>
    <property type="match status" value="1"/>
</dbReference>
<evidence type="ECO:0000256" key="3">
    <source>
        <dbReference type="ARBA" id="ARBA00022833"/>
    </source>
</evidence>
<dbReference type="InterPro" id="IPR004330">
    <property type="entry name" value="FAR1_DNA_bnd_dom"/>
</dbReference>
<dbReference type="InterPro" id="IPR006564">
    <property type="entry name" value="Znf_PMZ"/>
</dbReference>
<keyword evidence="2 4" id="KW-0863">Zinc-finger</keyword>
<gene>
    <name evidence="6" type="ORF">E3N88_33406</name>
</gene>
<feature type="domain" description="SWIM-type" evidence="5">
    <location>
        <begin position="435"/>
        <end position="471"/>
    </location>
</feature>
<dbReference type="GO" id="GO:0008270">
    <property type="term" value="F:zinc ion binding"/>
    <property type="evidence" value="ECO:0007669"/>
    <property type="project" value="UniProtKB-KW"/>
</dbReference>
<dbReference type="EMBL" id="SZYD01000016">
    <property type="protein sequence ID" value="KAD3337885.1"/>
    <property type="molecule type" value="Genomic_DNA"/>
</dbReference>
<dbReference type="PANTHER" id="PTHR47718">
    <property type="entry name" value="OS01G0519700 PROTEIN"/>
    <property type="match status" value="1"/>
</dbReference>
<name>A0A5N6MB73_9ASTR</name>
<keyword evidence="7" id="KW-1185">Reference proteome</keyword>
<comment type="caution">
    <text evidence="6">The sequence shown here is derived from an EMBL/GenBank/DDBJ whole genome shotgun (WGS) entry which is preliminary data.</text>
</comment>
<keyword evidence="1" id="KW-0479">Metal-binding</keyword>
<dbReference type="AlphaFoldDB" id="A0A5N6MB73"/>
<proteinExistence type="predicted"/>
<evidence type="ECO:0000256" key="2">
    <source>
        <dbReference type="ARBA" id="ARBA00022771"/>
    </source>
</evidence>
<dbReference type="Proteomes" id="UP000326396">
    <property type="component" value="Linkage Group LG6"/>
</dbReference>
<protein>
    <recommendedName>
        <fullName evidence="5">SWIM-type domain-containing protein</fullName>
    </recommendedName>
</protein>
<dbReference type="SMART" id="SM00575">
    <property type="entry name" value="ZnF_PMZ"/>
    <property type="match status" value="1"/>
</dbReference>
<dbReference type="PANTHER" id="PTHR47718:SF12">
    <property type="entry name" value="PROTEIN FAR1-RELATED SEQUENCE"/>
    <property type="match status" value="1"/>
</dbReference>
<reference evidence="6 7" key="1">
    <citation type="submission" date="2019-05" db="EMBL/GenBank/DDBJ databases">
        <title>Mikania micrantha, genome provides insights into the molecular mechanism of rapid growth.</title>
        <authorList>
            <person name="Liu B."/>
        </authorList>
    </citation>
    <scope>NUCLEOTIDE SEQUENCE [LARGE SCALE GENOMIC DNA]</scope>
    <source>
        <strain evidence="6">NLD-2019</strain>
        <tissue evidence="6">Leaf</tissue>
    </source>
</reference>
<dbReference type="InterPro" id="IPR007527">
    <property type="entry name" value="Znf_SWIM"/>
</dbReference>
<evidence type="ECO:0000313" key="6">
    <source>
        <dbReference type="EMBL" id="KAD3337885.1"/>
    </source>
</evidence>
<evidence type="ECO:0000259" key="5">
    <source>
        <dbReference type="PROSITE" id="PS50966"/>
    </source>
</evidence>
<evidence type="ECO:0000256" key="4">
    <source>
        <dbReference type="PROSITE-ProRule" id="PRU00325"/>
    </source>
</evidence>
<evidence type="ECO:0000256" key="1">
    <source>
        <dbReference type="ARBA" id="ARBA00022723"/>
    </source>
</evidence>